<evidence type="ECO:0000256" key="1">
    <source>
        <dbReference type="ARBA" id="ARBA00023157"/>
    </source>
</evidence>
<organism evidence="5 6">
    <name type="scientific">Spodoptera exigua</name>
    <name type="common">Beet armyworm</name>
    <name type="synonym">Noctua fulgens</name>
    <dbReference type="NCBI Taxonomy" id="7107"/>
    <lineage>
        <taxon>Eukaryota</taxon>
        <taxon>Metazoa</taxon>
        <taxon>Ecdysozoa</taxon>
        <taxon>Arthropoda</taxon>
        <taxon>Hexapoda</taxon>
        <taxon>Insecta</taxon>
        <taxon>Pterygota</taxon>
        <taxon>Neoptera</taxon>
        <taxon>Endopterygota</taxon>
        <taxon>Lepidoptera</taxon>
        <taxon>Glossata</taxon>
        <taxon>Ditrysia</taxon>
        <taxon>Noctuoidea</taxon>
        <taxon>Noctuidae</taxon>
        <taxon>Amphipyrinae</taxon>
        <taxon>Spodoptera</taxon>
    </lineage>
</organism>
<name>A0A922MLM0_SPOEX</name>
<dbReference type="SUPFAM" id="SSF50494">
    <property type="entry name" value="Trypsin-like serine proteases"/>
    <property type="match status" value="1"/>
</dbReference>
<dbReference type="Pfam" id="PF00089">
    <property type="entry name" value="Trypsin"/>
    <property type="match status" value="2"/>
</dbReference>
<feature type="domain" description="Peptidase S1" evidence="4">
    <location>
        <begin position="37"/>
        <end position="180"/>
    </location>
</feature>
<dbReference type="InterPro" id="IPR043504">
    <property type="entry name" value="Peptidase_S1_PA_chymotrypsin"/>
</dbReference>
<dbReference type="GO" id="GO:0004252">
    <property type="term" value="F:serine-type endopeptidase activity"/>
    <property type="evidence" value="ECO:0007669"/>
    <property type="project" value="InterPro"/>
</dbReference>
<dbReference type="SMART" id="SM00020">
    <property type="entry name" value="Tryp_SPc"/>
    <property type="match status" value="1"/>
</dbReference>
<dbReference type="InterPro" id="IPR001254">
    <property type="entry name" value="Trypsin_dom"/>
</dbReference>
<evidence type="ECO:0000313" key="6">
    <source>
        <dbReference type="Proteomes" id="UP000814243"/>
    </source>
</evidence>
<dbReference type="PROSITE" id="PS50240">
    <property type="entry name" value="TRYPSIN_DOM"/>
    <property type="match status" value="1"/>
</dbReference>
<gene>
    <name evidence="5" type="ORF">HF086_018187</name>
</gene>
<dbReference type="GO" id="GO:0006508">
    <property type="term" value="P:proteolysis"/>
    <property type="evidence" value="ECO:0007669"/>
    <property type="project" value="InterPro"/>
</dbReference>
<protein>
    <recommendedName>
        <fullName evidence="4">Peptidase S1 domain-containing protein</fullName>
    </recommendedName>
</protein>
<proteinExistence type="inferred from homology"/>
<dbReference type="Gene3D" id="2.40.10.10">
    <property type="entry name" value="Trypsin-like serine proteases"/>
    <property type="match status" value="2"/>
</dbReference>
<dbReference type="InterPro" id="IPR009003">
    <property type="entry name" value="Peptidase_S1_PA"/>
</dbReference>
<dbReference type="Proteomes" id="UP000814243">
    <property type="component" value="Unassembled WGS sequence"/>
</dbReference>
<dbReference type="EMBL" id="JACEFF010000353">
    <property type="protein sequence ID" value="KAH9639119.1"/>
    <property type="molecule type" value="Genomic_DNA"/>
</dbReference>
<keyword evidence="1" id="KW-1015">Disulfide bond</keyword>
<keyword evidence="3" id="KW-0732">Signal</keyword>
<accession>A0A922MLM0</accession>
<feature type="signal peptide" evidence="3">
    <location>
        <begin position="1"/>
        <end position="19"/>
    </location>
</feature>
<feature type="chain" id="PRO_5037402330" description="Peptidase S1 domain-containing protein" evidence="3">
    <location>
        <begin position="20"/>
        <end position="180"/>
    </location>
</feature>
<sequence>MDCKAGLLFFIILLIGSFAPEDDMSIFFDHTDANARIIGGTEVAAGTHPHMVALIVGVSVKNFICGGSLLTQRTVLTAAHCVDNVYGINWVIRVLITASNVVLNSLVQPVALTYEHIDAGVPSIVAGWGVTKGDSGSALRRADNGKQFGIASWGFLCALGHPDVFVRISAYESWLKTVIV</sequence>
<dbReference type="PANTHER" id="PTHR24256">
    <property type="entry name" value="TRYPTASE-RELATED"/>
    <property type="match status" value="1"/>
</dbReference>
<dbReference type="InterPro" id="IPR018114">
    <property type="entry name" value="TRYPSIN_HIS"/>
</dbReference>
<evidence type="ECO:0000256" key="3">
    <source>
        <dbReference type="SAM" id="SignalP"/>
    </source>
</evidence>
<reference evidence="5" key="1">
    <citation type="journal article" date="2021" name="G3 (Bethesda)">
        <title>Genome and transcriptome analysis of the beet armyworm Spodoptera exigua reveals targets for pest control. .</title>
        <authorList>
            <person name="Simon S."/>
            <person name="Breeschoten T."/>
            <person name="Jansen H.J."/>
            <person name="Dirks R.P."/>
            <person name="Schranz M.E."/>
            <person name="Ros V.I.D."/>
        </authorList>
    </citation>
    <scope>NUCLEOTIDE SEQUENCE</scope>
    <source>
        <strain evidence="5">TB_SE_WUR_2020</strain>
    </source>
</reference>
<dbReference type="AlphaFoldDB" id="A0A922MLM0"/>
<comment type="similarity">
    <text evidence="2">Belongs to the peptidase S1 family. CLIP subfamily.</text>
</comment>
<evidence type="ECO:0000313" key="5">
    <source>
        <dbReference type="EMBL" id="KAH9639119.1"/>
    </source>
</evidence>
<evidence type="ECO:0000256" key="2">
    <source>
        <dbReference type="ARBA" id="ARBA00024195"/>
    </source>
</evidence>
<comment type="caution">
    <text evidence="5">The sequence shown here is derived from an EMBL/GenBank/DDBJ whole genome shotgun (WGS) entry which is preliminary data.</text>
</comment>
<dbReference type="InterPro" id="IPR051487">
    <property type="entry name" value="Ser/Thr_Proteases_Immune/Dev"/>
</dbReference>
<evidence type="ECO:0000259" key="4">
    <source>
        <dbReference type="PROSITE" id="PS50240"/>
    </source>
</evidence>
<dbReference type="PROSITE" id="PS00134">
    <property type="entry name" value="TRYPSIN_HIS"/>
    <property type="match status" value="1"/>
</dbReference>